<dbReference type="InterPro" id="IPR010095">
    <property type="entry name" value="Cas12f1-like_TNB"/>
</dbReference>
<organism evidence="3">
    <name type="scientific">marine sediment metagenome</name>
    <dbReference type="NCBI Taxonomy" id="412755"/>
    <lineage>
        <taxon>unclassified sequences</taxon>
        <taxon>metagenomes</taxon>
        <taxon>ecological metagenomes</taxon>
    </lineage>
</organism>
<dbReference type="EMBL" id="LAZR01059901">
    <property type="protein sequence ID" value="KKK66816.1"/>
    <property type="molecule type" value="Genomic_DNA"/>
</dbReference>
<accession>A0A0F9A3R5</accession>
<dbReference type="AlphaFoldDB" id="A0A0F9A3R5"/>
<keyword evidence="1" id="KW-0238">DNA-binding</keyword>
<proteinExistence type="predicted"/>
<protein>
    <recommendedName>
        <fullName evidence="2">Cas12f1-like TNB domain-containing protein</fullName>
    </recommendedName>
</protein>
<feature type="domain" description="Cas12f1-like TNB" evidence="2">
    <location>
        <begin position="106"/>
        <end position="174"/>
    </location>
</feature>
<gene>
    <name evidence="3" type="ORF">LCGC14_2960280</name>
</gene>
<dbReference type="Pfam" id="PF07282">
    <property type="entry name" value="Cas12f1-like_TNB"/>
    <property type="match status" value="1"/>
</dbReference>
<name>A0A0F9A3R5_9ZZZZ</name>
<evidence type="ECO:0000259" key="2">
    <source>
        <dbReference type="Pfam" id="PF07282"/>
    </source>
</evidence>
<comment type="caution">
    <text evidence="3">The sequence shown here is derived from an EMBL/GenBank/DDBJ whole genome shotgun (WGS) entry which is preliminary data.</text>
</comment>
<feature type="non-terminal residue" evidence="3">
    <location>
        <position position="1"/>
    </location>
</feature>
<sequence length="214" mass="25064">IENTKLAILKLDKRIAEIQHKAAKRSTDNEQTDGLYSLLRELRSERSELKYEISHQLSAEINKYLLSLTDQYDLWIGIGKLKGIRRGQRRGNGNKRHRKRMHRWAYGQLTWMLEYKLSKPGYKRRFLTIPEGWTSIKCWKCNTKGKRPKQEFFKCKNVSCKWMGDADFNGATNIAKRAAKYFKLTTHLKSSLFEVSELGSAEPKTMKVFNKNNT</sequence>
<evidence type="ECO:0000256" key="1">
    <source>
        <dbReference type="ARBA" id="ARBA00023125"/>
    </source>
</evidence>
<reference evidence="3" key="1">
    <citation type="journal article" date="2015" name="Nature">
        <title>Complex archaea that bridge the gap between prokaryotes and eukaryotes.</title>
        <authorList>
            <person name="Spang A."/>
            <person name="Saw J.H."/>
            <person name="Jorgensen S.L."/>
            <person name="Zaremba-Niedzwiedzka K."/>
            <person name="Martijn J."/>
            <person name="Lind A.E."/>
            <person name="van Eijk R."/>
            <person name="Schleper C."/>
            <person name="Guy L."/>
            <person name="Ettema T.J."/>
        </authorList>
    </citation>
    <scope>NUCLEOTIDE SEQUENCE</scope>
</reference>
<dbReference type="GO" id="GO:0003677">
    <property type="term" value="F:DNA binding"/>
    <property type="evidence" value="ECO:0007669"/>
    <property type="project" value="UniProtKB-KW"/>
</dbReference>
<evidence type="ECO:0000313" key="3">
    <source>
        <dbReference type="EMBL" id="KKK66816.1"/>
    </source>
</evidence>